<organism evidence="2 3">
    <name type="scientific">Solanum commersonii</name>
    <name type="common">Commerson's wild potato</name>
    <name type="synonym">Commerson's nightshade</name>
    <dbReference type="NCBI Taxonomy" id="4109"/>
    <lineage>
        <taxon>Eukaryota</taxon>
        <taxon>Viridiplantae</taxon>
        <taxon>Streptophyta</taxon>
        <taxon>Embryophyta</taxon>
        <taxon>Tracheophyta</taxon>
        <taxon>Spermatophyta</taxon>
        <taxon>Magnoliopsida</taxon>
        <taxon>eudicotyledons</taxon>
        <taxon>Gunneridae</taxon>
        <taxon>Pentapetalae</taxon>
        <taxon>asterids</taxon>
        <taxon>lamiids</taxon>
        <taxon>Solanales</taxon>
        <taxon>Solanaceae</taxon>
        <taxon>Solanoideae</taxon>
        <taxon>Solaneae</taxon>
        <taxon>Solanum</taxon>
    </lineage>
</organism>
<evidence type="ECO:0000256" key="1">
    <source>
        <dbReference type="SAM" id="MobiDB-lite"/>
    </source>
</evidence>
<feature type="compositionally biased region" description="Polar residues" evidence="1">
    <location>
        <begin position="1"/>
        <end position="20"/>
    </location>
</feature>
<keyword evidence="3" id="KW-1185">Reference proteome</keyword>
<proteinExistence type="predicted"/>
<evidence type="ECO:0000313" key="2">
    <source>
        <dbReference type="EMBL" id="KAG5571182.1"/>
    </source>
</evidence>
<dbReference type="AlphaFoldDB" id="A0A9J5W834"/>
<feature type="region of interest" description="Disordered" evidence="1">
    <location>
        <begin position="1"/>
        <end position="29"/>
    </location>
</feature>
<dbReference type="Proteomes" id="UP000824120">
    <property type="component" value="Chromosome 12"/>
</dbReference>
<evidence type="ECO:0000313" key="3">
    <source>
        <dbReference type="Proteomes" id="UP000824120"/>
    </source>
</evidence>
<gene>
    <name evidence="2" type="ORF">H5410_060948</name>
</gene>
<sequence length="170" mass="19498">MSTHSLGHQSSGLGFATSLSGKPKTHGRRMEKTHFQLGEDEILLYSSLPQNLSKLERKISKKYYSIMNNIIMFGEVSRGRRMTQRLTLLLSHRRLVLAFSIFTFWTIGRVDCYFHRLLDPIPSCFSHTGTKGEVYPFGESPKMFGNTQALSSLFFPTFFFLFAPKCPCFH</sequence>
<protein>
    <submittedName>
        <fullName evidence="2">Uncharacterized protein</fullName>
    </submittedName>
</protein>
<dbReference type="EMBL" id="JACXVP010000012">
    <property type="protein sequence ID" value="KAG5571182.1"/>
    <property type="molecule type" value="Genomic_DNA"/>
</dbReference>
<reference evidence="2 3" key="1">
    <citation type="submission" date="2020-09" db="EMBL/GenBank/DDBJ databases">
        <title>De no assembly of potato wild relative species, Solanum commersonii.</title>
        <authorList>
            <person name="Cho K."/>
        </authorList>
    </citation>
    <scope>NUCLEOTIDE SEQUENCE [LARGE SCALE GENOMIC DNA]</scope>
    <source>
        <strain evidence="2">LZ3.2</strain>
        <tissue evidence="2">Leaf</tissue>
    </source>
</reference>
<accession>A0A9J5W834</accession>
<name>A0A9J5W834_SOLCO</name>
<comment type="caution">
    <text evidence="2">The sequence shown here is derived from an EMBL/GenBank/DDBJ whole genome shotgun (WGS) entry which is preliminary data.</text>
</comment>